<accession>A0A0G0EXK2</accession>
<feature type="non-terminal residue" evidence="1">
    <location>
        <position position="1"/>
    </location>
</feature>
<evidence type="ECO:0000313" key="2">
    <source>
        <dbReference type="Proteomes" id="UP000034457"/>
    </source>
</evidence>
<organism evidence="1 2">
    <name type="scientific">Candidatus Roizmanbacteria bacterium GW2011_GWA2_35_19</name>
    <dbReference type="NCBI Taxonomy" id="1618478"/>
    <lineage>
        <taxon>Bacteria</taxon>
        <taxon>Candidatus Roizmaniibacteriota</taxon>
    </lineage>
</organism>
<proteinExistence type="predicted"/>
<protein>
    <submittedName>
        <fullName evidence="1">Uncharacterized protein</fullName>
    </submittedName>
</protein>
<evidence type="ECO:0000313" key="1">
    <source>
        <dbReference type="EMBL" id="KKP71882.1"/>
    </source>
</evidence>
<reference evidence="1 2" key="1">
    <citation type="journal article" date="2015" name="Nature">
        <title>rRNA introns, odd ribosomes, and small enigmatic genomes across a large radiation of phyla.</title>
        <authorList>
            <person name="Brown C.T."/>
            <person name="Hug L.A."/>
            <person name="Thomas B.C."/>
            <person name="Sharon I."/>
            <person name="Castelle C.J."/>
            <person name="Singh A."/>
            <person name="Wilkins M.J."/>
            <person name="Williams K.H."/>
            <person name="Banfield J.F."/>
        </authorList>
    </citation>
    <scope>NUCLEOTIDE SEQUENCE [LARGE SCALE GENOMIC DNA]</scope>
</reference>
<dbReference type="Proteomes" id="UP000034457">
    <property type="component" value="Unassembled WGS sequence"/>
</dbReference>
<name>A0A0G0EXK2_9BACT</name>
<gene>
    <name evidence="1" type="ORF">UR68_C0025G0027</name>
</gene>
<dbReference type="STRING" id="1618478.UR68_C0025G0027"/>
<comment type="caution">
    <text evidence="1">The sequence shown here is derived from an EMBL/GenBank/DDBJ whole genome shotgun (WGS) entry which is preliminary data.</text>
</comment>
<sequence>DQGERVNLRGHAQIEASRLDRLFGETPMDTEIEVTAEQLKDVLQYRDLIGTRDSSSSPFEYAGAYHCGGFQGMGPVGGVQGALIQTGETVNRLIEKLGEDFVKEKIQSGELTIGVELPGNLTIYLDVKSIGNNTYKIAPDKEKQEILGGLDNDNYWVICVDERVGGGELVEQDIGPGSVFPHATVVIGLADYNDPDSLAFAASLDNFRLKDPVSDEPEPTSAGLKFIMPGLANLTGKEAKIFAGGVATLWELLNTEMLAHSGTSGKNWEIGLKGLDQRLPLYRPGVWEQLKDIMSFHHGTIAVTVLKGKISPDIISALKKQKIPVIEVET</sequence>
<dbReference type="EMBL" id="LBQC01000025">
    <property type="protein sequence ID" value="KKP71882.1"/>
    <property type="molecule type" value="Genomic_DNA"/>
</dbReference>
<dbReference type="AlphaFoldDB" id="A0A0G0EXK2"/>